<keyword evidence="2" id="KW-1185">Reference proteome</keyword>
<reference evidence="1" key="1">
    <citation type="journal article" date="2020" name="Stud. Mycol.">
        <title>101 Dothideomycetes genomes: a test case for predicting lifestyles and emergence of pathogens.</title>
        <authorList>
            <person name="Haridas S."/>
            <person name="Albert R."/>
            <person name="Binder M."/>
            <person name="Bloem J."/>
            <person name="Labutti K."/>
            <person name="Salamov A."/>
            <person name="Andreopoulos B."/>
            <person name="Baker S."/>
            <person name="Barry K."/>
            <person name="Bills G."/>
            <person name="Bluhm B."/>
            <person name="Cannon C."/>
            <person name="Castanera R."/>
            <person name="Culley D."/>
            <person name="Daum C."/>
            <person name="Ezra D."/>
            <person name="Gonzalez J."/>
            <person name="Henrissat B."/>
            <person name="Kuo A."/>
            <person name="Liang C."/>
            <person name="Lipzen A."/>
            <person name="Lutzoni F."/>
            <person name="Magnuson J."/>
            <person name="Mondo S."/>
            <person name="Nolan M."/>
            <person name="Ohm R."/>
            <person name="Pangilinan J."/>
            <person name="Park H.-J."/>
            <person name="Ramirez L."/>
            <person name="Alfaro M."/>
            <person name="Sun H."/>
            <person name="Tritt A."/>
            <person name="Yoshinaga Y."/>
            <person name="Zwiers L.-H."/>
            <person name="Turgeon B."/>
            <person name="Goodwin S."/>
            <person name="Spatafora J."/>
            <person name="Crous P."/>
            <person name="Grigoriev I."/>
        </authorList>
    </citation>
    <scope>NUCLEOTIDE SEQUENCE</scope>
    <source>
        <strain evidence="1">CBS 113389</strain>
    </source>
</reference>
<dbReference type="GeneID" id="54470991"/>
<evidence type="ECO:0000313" key="2">
    <source>
        <dbReference type="Proteomes" id="UP000799767"/>
    </source>
</evidence>
<gene>
    <name evidence="1" type="ORF">BDY17DRAFT_188888</name>
</gene>
<accession>A0A6A6PN74</accession>
<dbReference type="EMBL" id="MU001638">
    <property type="protein sequence ID" value="KAF2481452.1"/>
    <property type="molecule type" value="Genomic_DNA"/>
</dbReference>
<protein>
    <submittedName>
        <fullName evidence="1">Uncharacterized protein</fullName>
    </submittedName>
</protein>
<name>A0A6A6PN74_9PEZI</name>
<sequence length="446" mass="50526">MAYVCCTCTTPTEPKCTYNGRQASLTSAAFPIHYRRITWHRITLLKHQNTASSSSVQLRTCSTSSSTTQQSDHHIILDMCRRIGVEWKCRHRWFAWVHCDNAPAQGKYGEECLLSDADSRDAARHGRVEIDSEHVLNLPWHCAPVCCQHAIDSETERVAVLRKAYNTARWAICSKEVLDMHFKNFNEASSRFATHCVWNCLSRFKEKFWRSNGMRAEMYDTAAIEFVPSVNEHLQGDNLGLSGASNAYFHSLKVPPMLYTSTALNSVEHYEKLKEAWLRIQEKEYTPSTTIQGWHADLPDAQIIEAGCTGPEMRAPSLFICALPLSDVKRLGESFLDNLCQNTEEVASCAKDQTQQIAPPAVCGVLQMKAWHAAQLAEFEKLHAALQRLEQIFIVRIWSPDERKRVEKSLHAAKLAVDGLEAMIDIANAQRSVQSTRRVSFIMPKE</sequence>
<organism evidence="1 2">
    <name type="scientific">Neohortaea acidophila</name>
    <dbReference type="NCBI Taxonomy" id="245834"/>
    <lineage>
        <taxon>Eukaryota</taxon>
        <taxon>Fungi</taxon>
        <taxon>Dikarya</taxon>
        <taxon>Ascomycota</taxon>
        <taxon>Pezizomycotina</taxon>
        <taxon>Dothideomycetes</taxon>
        <taxon>Dothideomycetidae</taxon>
        <taxon>Mycosphaerellales</taxon>
        <taxon>Teratosphaeriaceae</taxon>
        <taxon>Neohortaea</taxon>
    </lineage>
</organism>
<dbReference type="Proteomes" id="UP000799767">
    <property type="component" value="Unassembled WGS sequence"/>
</dbReference>
<dbReference type="AlphaFoldDB" id="A0A6A6PN74"/>
<evidence type="ECO:0000313" key="1">
    <source>
        <dbReference type="EMBL" id="KAF2481452.1"/>
    </source>
</evidence>
<dbReference type="RefSeq" id="XP_033588022.1">
    <property type="nucleotide sequence ID" value="XM_033729989.1"/>
</dbReference>
<proteinExistence type="predicted"/>